<gene>
    <name evidence="1" type="ORF">Sango_1157500</name>
</gene>
<protein>
    <submittedName>
        <fullName evidence="1">Retrovirus-related Pol polyprotein from transposon TNT 1-94</fullName>
    </submittedName>
</protein>
<comment type="caution">
    <text evidence="1">The sequence shown here is derived from an EMBL/GenBank/DDBJ whole genome shotgun (WGS) entry which is preliminary data.</text>
</comment>
<dbReference type="EMBL" id="JACGWL010000006">
    <property type="protein sequence ID" value="KAK4400514.1"/>
    <property type="molecule type" value="Genomic_DNA"/>
</dbReference>
<accession>A0AAE1WWH6</accession>
<dbReference type="PANTHER" id="PTHR11439">
    <property type="entry name" value="GAG-POL-RELATED RETROTRANSPOSON"/>
    <property type="match status" value="1"/>
</dbReference>
<evidence type="ECO:0000313" key="1">
    <source>
        <dbReference type="EMBL" id="KAK4400514.1"/>
    </source>
</evidence>
<keyword evidence="2" id="KW-1185">Reference proteome</keyword>
<reference evidence="1" key="2">
    <citation type="journal article" date="2024" name="Plant">
        <title>Genomic evolution and insights into agronomic trait innovations of Sesamum species.</title>
        <authorList>
            <person name="Miao H."/>
            <person name="Wang L."/>
            <person name="Qu L."/>
            <person name="Liu H."/>
            <person name="Sun Y."/>
            <person name="Le M."/>
            <person name="Wang Q."/>
            <person name="Wei S."/>
            <person name="Zheng Y."/>
            <person name="Lin W."/>
            <person name="Duan Y."/>
            <person name="Cao H."/>
            <person name="Xiong S."/>
            <person name="Wang X."/>
            <person name="Wei L."/>
            <person name="Li C."/>
            <person name="Ma Q."/>
            <person name="Ju M."/>
            <person name="Zhao R."/>
            <person name="Li G."/>
            <person name="Mu C."/>
            <person name="Tian Q."/>
            <person name="Mei H."/>
            <person name="Zhang T."/>
            <person name="Gao T."/>
            <person name="Zhang H."/>
        </authorList>
    </citation>
    <scope>NUCLEOTIDE SEQUENCE</scope>
    <source>
        <strain evidence="1">K16</strain>
    </source>
</reference>
<sequence length="106" mass="11783">MFLVYGGRELILHDHSDASFQSHDDDAKSQLGFVFKFNGGVVAWKSSKQDTTTDSAKEAEYITASETAKEAVWVKNYIQDLGVVPNIVEPVVLFCDNNRALTQAKE</sequence>
<reference evidence="1" key="1">
    <citation type="submission" date="2020-06" db="EMBL/GenBank/DDBJ databases">
        <authorList>
            <person name="Li T."/>
            <person name="Hu X."/>
            <person name="Zhang T."/>
            <person name="Song X."/>
            <person name="Zhang H."/>
            <person name="Dai N."/>
            <person name="Sheng W."/>
            <person name="Hou X."/>
            <person name="Wei L."/>
        </authorList>
    </citation>
    <scope>NUCLEOTIDE SEQUENCE</scope>
    <source>
        <strain evidence="1">K16</strain>
        <tissue evidence="1">Leaf</tissue>
    </source>
</reference>
<dbReference type="PANTHER" id="PTHR11439:SF496">
    <property type="entry name" value="RNA-DIRECTED DNA POLYMERASE"/>
    <property type="match status" value="1"/>
</dbReference>
<evidence type="ECO:0000313" key="2">
    <source>
        <dbReference type="Proteomes" id="UP001289374"/>
    </source>
</evidence>
<proteinExistence type="predicted"/>
<dbReference type="CDD" id="cd09272">
    <property type="entry name" value="RNase_HI_RT_Ty1"/>
    <property type="match status" value="1"/>
</dbReference>
<dbReference type="AlphaFoldDB" id="A0AAE1WWH6"/>
<dbReference type="Proteomes" id="UP001289374">
    <property type="component" value="Unassembled WGS sequence"/>
</dbReference>
<organism evidence="1 2">
    <name type="scientific">Sesamum angolense</name>
    <dbReference type="NCBI Taxonomy" id="2727404"/>
    <lineage>
        <taxon>Eukaryota</taxon>
        <taxon>Viridiplantae</taxon>
        <taxon>Streptophyta</taxon>
        <taxon>Embryophyta</taxon>
        <taxon>Tracheophyta</taxon>
        <taxon>Spermatophyta</taxon>
        <taxon>Magnoliopsida</taxon>
        <taxon>eudicotyledons</taxon>
        <taxon>Gunneridae</taxon>
        <taxon>Pentapetalae</taxon>
        <taxon>asterids</taxon>
        <taxon>lamiids</taxon>
        <taxon>Lamiales</taxon>
        <taxon>Pedaliaceae</taxon>
        <taxon>Sesamum</taxon>
    </lineage>
</organism>
<name>A0AAE1WWH6_9LAMI</name>